<accession>A0A2U9IGS3</accession>
<name>A0A2U9IGS3_9CREN</name>
<dbReference type="AlphaFoldDB" id="A0A2U9IGS3"/>
<keyword evidence="2" id="KW-1185">Reference proteome</keyword>
<dbReference type="EMBL" id="CP029289">
    <property type="protein sequence ID" value="AWR95241.1"/>
    <property type="molecule type" value="Genomic_DNA"/>
</dbReference>
<dbReference type="GeneID" id="36832923"/>
<dbReference type="KEGG" id="abri:DFR85_12165"/>
<reference evidence="1 2" key="1">
    <citation type="submission" date="2018-05" db="EMBL/GenBank/DDBJ databases">
        <title>Complete Genome Sequences of Extremely Thermoacidophilic, Metal-Mobilizing Type-Strain Members of the Archaeal Family Sulfolobaceae: Acidianus brierleyi DSM-1651T, Acidianus sulfidivorans DSM-18786T, Metallosphaera hakonensis DSM-7519T, and Metallosphaera prunae DSM-10039T.</title>
        <authorList>
            <person name="Counts J.A."/>
            <person name="Kelly R.M."/>
        </authorList>
    </citation>
    <scope>NUCLEOTIDE SEQUENCE [LARGE SCALE GENOMIC DNA]</scope>
    <source>
        <strain evidence="1 2">DSM 1651</strain>
    </source>
</reference>
<gene>
    <name evidence="1" type="ORF">DFR85_12165</name>
</gene>
<proteinExistence type="predicted"/>
<dbReference type="RefSeq" id="WP_110271122.1">
    <property type="nucleotide sequence ID" value="NZ_CP029289.2"/>
</dbReference>
<dbReference type="Proteomes" id="UP000248044">
    <property type="component" value="Chromosome"/>
</dbReference>
<sequence>MSFLAEDSAVSKVLYYVQRFGDLNSQVIGALSKVKSTKTIIDELRLKKKLFVSLSPRHRSLGLKYYIAYAIGNYNISLLNVYNILDEIPVVIARNIMNPKELVMGLVYTTHPSFIRGLEALVSAGVIKYYEVYEETQRLEYPIDYSSFDFKEWKYRNNFLVSEREPFDFPDLSDDFYPDTYDVTILGKKQAHPTYSLKDISQSTRIPFKDVLYHYQNHIVGKGLISVYRTYLFPIDYRISIFFKDDKDLISELSRIPTLLYISKSEEMDYAMIVGQNYMLFDILNYLNSLSEKYTDISIKVHPNNSNYSLTASIPYEHFNGKWNFNPEVMVLRAEESL</sequence>
<evidence type="ECO:0000313" key="2">
    <source>
        <dbReference type="Proteomes" id="UP000248044"/>
    </source>
</evidence>
<protein>
    <submittedName>
        <fullName evidence="1">AsnC family protein</fullName>
    </submittedName>
</protein>
<organism evidence="1 2">
    <name type="scientific">Acidianus brierleyi</name>
    <dbReference type="NCBI Taxonomy" id="41673"/>
    <lineage>
        <taxon>Archaea</taxon>
        <taxon>Thermoproteota</taxon>
        <taxon>Thermoprotei</taxon>
        <taxon>Sulfolobales</taxon>
        <taxon>Sulfolobaceae</taxon>
        <taxon>Acidianus</taxon>
    </lineage>
</organism>
<evidence type="ECO:0000313" key="1">
    <source>
        <dbReference type="EMBL" id="AWR95241.1"/>
    </source>
</evidence>
<dbReference type="OrthoDB" id="42020at2157"/>